<dbReference type="AlphaFoldDB" id="A0A0S2I0U0"/>
<sequence length="669" mass="76338">MQYFRLVGLFLAFFMVLQVADAQQRRIEKAENAFSSGRYFEAIDLFKYAYGKVDDRELKKELIYKTALCYRYIDDVRQAEIWFRKAVRRDIENPLATLYYADALLANGEYEEAKTNYKKYKQLVPDDIRADKGIESCDFAIQAVENPTRHEVTPMYFFNTRESEFSPCYGKDNYSIVYFTTTTEGTTGNEINPVTGQYYADIYQSRVDRKGEWSDPTPLGENINTEFDEGVACTNEKANTMYFTAIRDNKDGDMVTQIYKSEKQGIDWGEATRVAIYESDSIMVAHPAISYDEKTLYFVSNKSGGQGGKDIWKVTASDDGWGTPENLGPDINTSGNEVFPFIHKDGTLYFASDGHVGMGGLDLFMARPQGSKWEVENLGYPMNSPRDDFGIVFERELERGFMSSNRDDARGEDDVFQFALPPLEFTLKLTIKNEKTGQIIPDASVNLIGSDGTNEVKTSEADATVEYELNPNTDYRIIARKGGFLAGKEKLSTKGLTESKEIELDVFMPPNDEPRLVKVFYDFGKWDLKPESMVALEELVELLRDDNPNITIELSSHTDFRGSDEANRELSYKRAKSVVDFLILYGIDAERLTSKGYGESKPKEISPREAQEYANRPGWEFLKAGDVLTESYIRNLPTEEMKEIAHSLNRRTEFRVTGTDYVPRIRRKK</sequence>
<reference evidence="6 7" key="1">
    <citation type="submission" date="2015-11" db="EMBL/GenBank/DDBJ databases">
        <title>Description and complete genome sequence of a novel strain predominating in hypersaline microbial mats and representing a new family of the Bacteriodetes phylum.</title>
        <authorList>
            <person name="Spring S."/>
            <person name="Bunk B."/>
            <person name="Sproer C."/>
            <person name="Klenk H.-P."/>
        </authorList>
    </citation>
    <scope>NUCLEOTIDE SEQUENCE [LARGE SCALE GENOMIC DNA]</scope>
    <source>
        <strain evidence="6 7">L21-Spi-D4</strain>
    </source>
</reference>
<evidence type="ECO:0000256" key="3">
    <source>
        <dbReference type="ARBA" id="ARBA00023237"/>
    </source>
</evidence>
<proteinExistence type="predicted"/>
<evidence type="ECO:0000313" key="7">
    <source>
        <dbReference type="Proteomes" id="UP000064893"/>
    </source>
</evidence>
<keyword evidence="3" id="KW-0998">Cell outer membrane</keyword>
<accession>A0A0S2I0U0</accession>
<dbReference type="InterPro" id="IPR006664">
    <property type="entry name" value="OMP_bac"/>
</dbReference>
<evidence type="ECO:0000256" key="4">
    <source>
        <dbReference type="PROSITE-ProRule" id="PRU00473"/>
    </source>
</evidence>
<dbReference type="KEGG" id="blq:L21SP5_02268"/>
<dbReference type="Proteomes" id="UP000064893">
    <property type="component" value="Chromosome"/>
</dbReference>
<dbReference type="Gene3D" id="3.30.1330.60">
    <property type="entry name" value="OmpA-like domain"/>
    <property type="match status" value="1"/>
</dbReference>
<comment type="subcellular location">
    <subcellularLocation>
        <location evidence="1">Cell outer membrane</location>
    </subcellularLocation>
</comment>
<dbReference type="Pfam" id="PF07676">
    <property type="entry name" value="PD40"/>
    <property type="match status" value="2"/>
</dbReference>
<dbReference type="Pfam" id="PF00691">
    <property type="entry name" value="OmpA"/>
    <property type="match status" value="1"/>
</dbReference>
<dbReference type="SUPFAM" id="SSF82171">
    <property type="entry name" value="DPP6 N-terminal domain-like"/>
    <property type="match status" value="1"/>
</dbReference>
<dbReference type="CDD" id="cd07185">
    <property type="entry name" value="OmpA_C-like"/>
    <property type="match status" value="1"/>
</dbReference>
<dbReference type="STRING" id="1307839.L21SP5_02268"/>
<dbReference type="InterPro" id="IPR036737">
    <property type="entry name" value="OmpA-like_sf"/>
</dbReference>
<dbReference type="RefSeq" id="WP_057953322.1">
    <property type="nucleotide sequence ID" value="NZ_CP013118.1"/>
</dbReference>
<dbReference type="PANTHER" id="PTHR30329:SF21">
    <property type="entry name" value="LIPOPROTEIN YIAD-RELATED"/>
    <property type="match status" value="1"/>
</dbReference>
<dbReference type="GO" id="GO:0009279">
    <property type="term" value="C:cell outer membrane"/>
    <property type="evidence" value="ECO:0007669"/>
    <property type="project" value="UniProtKB-SubCell"/>
</dbReference>
<keyword evidence="7" id="KW-1185">Reference proteome</keyword>
<dbReference type="PANTHER" id="PTHR30329">
    <property type="entry name" value="STATOR ELEMENT OF FLAGELLAR MOTOR COMPLEX"/>
    <property type="match status" value="1"/>
</dbReference>
<dbReference type="PROSITE" id="PS51123">
    <property type="entry name" value="OMPA_2"/>
    <property type="match status" value="1"/>
</dbReference>
<evidence type="ECO:0000313" key="6">
    <source>
        <dbReference type="EMBL" id="ALO15901.1"/>
    </source>
</evidence>
<feature type="domain" description="OmpA-like" evidence="5">
    <location>
        <begin position="508"/>
        <end position="660"/>
    </location>
</feature>
<dbReference type="InterPro" id="IPR011659">
    <property type="entry name" value="WD40"/>
</dbReference>
<keyword evidence="2 4" id="KW-0472">Membrane</keyword>
<dbReference type="InterPro" id="IPR006665">
    <property type="entry name" value="OmpA-like"/>
</dbReference>
<gene>
    <name evidence="6" type="primary">ompA_2</name>
    <name evidence="6" type="ORF">L21SP5_02268</name>
</gene>
<name>A0A0S2I0U0_9BACT</name>
<dbReference type="SUPFAM" id="SSF103088">
    <property type="entry name" value="OmpA-like"/>
    <property type="match status" value="1"/>
</dbReference>
<dbReference type="InterPro" id="IPR011990">
    <property type="entry name" value="TPR-like_helical_dom_sf"/>
</dbReference>
<evidence type="ECO:0000256" key="1">
    <source>
        <dbReference type="ARBA" id="ARBA00004442"/>
    </source>
</evidence>
<organism evidence="6 7">
    <name type="scientific">Salinivirga cyanobacteriivorans</name>
    <dbReference type="NCBI Taxonomy" id="1307839"/>
    <lineage>
        <taxon>Bacteria</taxon>
        <taxon>Pseudomonadati</taxon>
        <taxon>Bacteroidota</taxon>
        <taxon>Bacteroidia</taxon>
        <taxon>Bacteroidales</taxon>
        <taxon>Salinivirgaceae</taxon>
        <taxon>Salinivirga</taxon>
    </lineage>
</organism>
<dbReference type="SUPFAM" id="SSF48452">
    <property type="entry name" value="TPR-like"/>
    <property type="match status" value="1"/>
</dbReference>
<dbReference type="PRINTS" id="PR01021">
    <property type="entry name" value="OMPADOMAIN"/>
</dbReference>
<protein>
    <submittedName>
        <fullName evidence="6">Outer membrane protein II</fullName>
    </submittedName>
</protein>
<dbReference type="EMBL" id="CP013118">
    <property type="protein sequence ID" value="ALO15901.1"/>
    <property type="molecule type" value="Genomic_DNA"/>
</dbReference>
<evidence type="ECO:0000259" key="5">
    <source>
        <dbReference type="PROSITE" id="PS51123"/>
    </source>
</evidence>
<evidence type="ECO:0000256" key="2">
    <source>
        <dbReference type="ARBA" id="ARBA00023136"/>
    </source>
</evidence>
<dbReference type="Gene3D" id="1.25.40.10">
    <property type="entry name" value="Tetratricopeptide repeat domain"/>
    <property type="match status" value="1"/>
</dbReference>
<dbReference type="PATRIC" id="fig|1307839.3.peg.2388"/>
<dbReference type="InterPro" id="IPR050330">
    <property type="entry name" value="Bact_OuterMem_StrucFunc"/>
</dbReference>